<dbReference type="GO" id="GO:0007155">
    <property type="term" value="P:cell adhesion"/>
    <property type="evidence" value="ECO:0007669"/>
    <property type="project" value="TreeGrafter"/>
</dbReference>
<dbReference type="PANTHER" id="PTHR10900">
    <property type="entry name" value="PERIOSTIN-RELATED"/>
    <property type="match status" value="1"/>
</dbReference>
<keyword evidence="4" id="KW-1185">Reference proteome</keyword>
<dbReference type="PANTHER" id="PTHR10900:SF77">
    <property type="entry name" value="FI19380P1"/>
    <property type="match status" value="1"/>
</dbReference>
<feature type="compositionally biased region" description="Low complexity" evidence="1">
    <location>
        <begin position="210"/>
        <end position="247"/>
    </location>
</feature>
<feature type="region of interest" description="Disordered" evidence="1">
    <location>
        <begin position="210"/>
        <end position="257"/>
    </location>
</feature>
<sequence>MWNTSRKTLGAFAAVAALAVAIPTAGIAYADDPTTTVKPPRDPEGPGCDAYKAAHPSGSASFPSMATVPASQAIANNPDLSTFSSALSGSMNPEVNVAAVLDNGPYVVFAPTNEAFEKLDPAKLASLKTNAAELTSLVYYHMALGLLTPKSVAGKMTSQEGPQLTITGSGGNITVDDAKVVCGGITAANAQIYMIDTVLDPAASQGAIAAAETTTTTTSSEATPTSTSESTPTSASEATPSSGSEATPSSEREQPHN</sequence>
<keyword evidence="2" id="KW-0732">Signal</keyword>
<dbReference type="Gene3D" id="2.30.180.10">
    <property type="entry name" value="FAS1 domain"/>
    <property type="match status" value="1"/>
</dbReference>
<gene>
    <name evidence="3" type="ORF">BST26_13955</name>
</gene>
<dbReference type="EMBL" id="MVHS01000034">
    <property type="protein sequence ID" value="ORA68955.1"/>
    <property type="molecule type" value="Genomic_DNA"/>
</dbReference>
<dbReference type="Proteomes" id="UP000192801">
    <property type="component" value="Unassembled WGS sequence"/>
</dbReference>
<accession>A0A1X0D966</accession>
<dbReference type="GO" id="GO:0005615">
    <property type="term" value="C:extracellular space"/>
    <property type="evidence" value="ECO:0007669"/>
    <property type="project" value="TreeGrafter"/>
</dbReference>
<dbReference type="AlphaFoldDB" id="A0A1X0D966"/>
<organism evidence="3 4">
    <name type="scientific">Mycolicibacterium insubricum</name>
    <dbReference type="NCBI Taxonomy" id="444597"/>
    <lineage>
        <taxon>Bacteria</taxon>
        <taxon>Bacillati</taxon>
        <taxon>Actinomycetota</taxon>
        <taxon>Actinomycetes</taxon>
        <taxon>Mycobacteriales</taxon>
        <taxon>Mycobacteriaceae</taxon>
        <taxon>Mycolicibacterium</taxon>
    </lineage>
</organism>
<feature type="chain" id="PRO_5043915640" evidence="2">
    <location>
        <begin position="31"/>
        <end position="257"/>
    </location>
</feature>
<dbReference type="OrthoDB" id="9800666at2"/>
<dbReference type="GO" id="GO:0050839">
    <property type="term" value="F:cell adhesion molecule binding"/>
    <property type="evidence" value="ECO:0007669"/>
    <property type="project" value="TreeGrafter"/>
</dbReference>
<protein>
    <submittedName>
        <fullName evidence="3">Uncharacterized protein</fullName>
    </submittedName>
</protein>
<evidence type="ECO:0000256" key="2">
    <source>
        <dbReference type="SAM" id="SignalP"/>
    </source>
</evidence>
<evidence type="ECO:0000313" key="3">
    <source>
        <dbReference type="EMBL" id="ORA68955.1"/>
    </source>
</evidence>
<evidence type="ECO:0000256" key="1">
    <source>
        <dbReference type="SAM" id="MobiDB-lite"/>
    </source>
</evidence>
<dbReference type="SUPFAM" id="SSF82153">
    <property type="entry name" value="FAS1 domain"/>
    <property type="match status" value="1"/>
</dbReference>
<dbReference type="GO" id="GO:0031012">
    <property type="term" value="C:extracellular matrix"/>
    <property type="evidence" value="ECO:0007669"/>
    <property type="project" value="TreeGrafter"/>
</dbReference>
<dbReference type="GO" id="GO:0030198">
    <property type="term" value="P:extracellular matrix organization"/>
    <property type="evidence" value="ECO:0007669"/>
    <property type="project" value="TreeGrafter"/>
</dbReference>
<proteinExistence type="predicted"/>
<dbReference type="InterPro" id="IPR000782">
    <property type="entry name" value="FAS1_domain"/>
</dbReference>
<evidence type="ECO:0000313" key="4">
    <source>
        <dbReference type="Proteomes" id="UP000192801"/>
    </source>
</evidence>
<dbReference type="SMART" id="SM00554">
    <property type="entry name" value="FAS1"/>
    <property type="match status" value="1"/>
</dbReference>
<dbReference type="InterPro" id="IPR036378">
    <property type="entry name" value="FAS1_dom_sf"/>
</dbReference>
<reference evidence="3 4" key="1">
    <citation type="submission" date="2016-12" db="EMBL/GenBank/DDBJ databases">
        <title>The new phylogeny of genus Mycobacterium.</title>
        <authorList>
            <person name="Tortoli E."/>
            <person name="Trovato A."/>
            <person name="Cirillo D.M."/>
        </authorList>
    </citation>
    <scope>NUCLEOTIDE SEQUENCE [LARGE SCALE GENOMIC DNA]</scope>
    <source>
        <strain evidence="3 4">DSM 45130</strain>
    </source>
</reference>
<dbReference type="PROSITE" id="PS50213">
    <property type="entry name" value="FAS1"/>
    <property type="match status" value="1"/>
</dbReference>
<comment type="caution">
    <text evidence="3">The sequence shown here is derived from an EMBL/GenBank/DDBJ whole genome shotgun (WGS) entry which is preliminary data.</text>
</comment>
<dbReference type="Pfam" id="PF02469">
    <property type="entry name" value="Fasciclin"/>
    <property type="match status" value="1"/>
</dbReference>
<feature type="signal peptide" evidence="2">
    <location>
        <begin position="1"/>
        <end position="30"/>
    </location>
</feature>
<name>A0A1X0D966_9MYCO</name>
<dbReference type="STRING" id="444597.BST26_13955"/>
<dbReference type="InterPro" id="IPR050904">
    <property type="entry name" value="Adhesion/Biosynth-related"/>
</dbReference>
<dbReference type="RefSeq" id="WP_083031727.1">
    <property type="nucleotide sequence ID" value="NZ_AP022618.1"/>
</dbReference>